<dbReference type="EMBL" id="CYGV01001778">
    <property type="protein sequence ID" value="CUA77129.1"/>
    <property type="molecule type" value="Genomic_DNA"/>
</dbReference>
<keyword evidence="3" id="KW-1185">Reference proteome</keyword>
<protein>
    <submittedName>
        <fullName evidence="2">Uncharacterized protein</fullName>
    </submittedName>
</protein>
<feature type="signal peptide" evidence="1">
    <location>
        <begin position="1"/>
        <end position="18"/>
    </location>
</feature>
<sequence length="255" mass="28005">MIGLVLTILPAIAELARAQYTATYLPNNVPAHTEEGQIGTNHCGTGNSQTSLCQNLYINSVEDFCLWAPPYSDGKNSSIGEVEQIVVSWCVQKGYGTRLIPDGTIKGAHFVQTPDYVQVTGWGDFTKLNIPKGDAGGNLTLMVPMDWEIRMEVWFSAARLESCSNTTNGQTSCLPPSSVFAHVKTDPKPPRHAITFTISWAVDGICPETTIKECLKTALGIRLSRWVSTDLRPSTRETHRLLSHIPLLKVVRVPL</sequence>
<keyword evidence="1" id="KW-0732">Signal</keyword>
<dbReference type="Proteomes" id="UP000044841">
    <property type="component" value="Unassembled WGS sequence"/>
</dbReference>
<evidence type="ECO:0000313" key="3">
    <source>
        <dbReference type="Proteomes" id="UP000044841"/>
    </source>
</evidence>
<proteinExistence type="predicted"/>
<evidence type="ECO:0000256" key="1">
    <source>
        <dbReference type="SAM" id="SignalP"/>
    </source>
</evidence>
<evidence type="ECO:0000313" key="2">
    <source>
        <dbReference type="EMBL" id="CUA77129.1"/>
    </source>
</evidence>
<dbReference type="AlphaFoldDB" id="A0A0K6GFH8"/>
<gene>
    <name evidence="2" type="ORF">RSOLAG22IIIB_06520</name>
</gene>
<name>A0A0K6GFH8_9AGAM</name>
<reference evidence="2 3" key="1">
    <citation type="submission" date="2015-07" db="EMBL/GenBank/DDBJ databases">
        <authorList>
            <person name="Noorani M."/>
        </authorList>
    </citation>
    <scope>NUCLEOTIDE SEQUENCE [LARGE SCALE GENOMIC DNA]</scope>
    <source>
        <strain evidence="2">BBA 69670</strain>
    </source>
</reference>
<organism evidence="2 3">
    <name type="scientific">Rhizoctonia solani</name>
    <dbReference type="NCBI Taxonomy" id="456999"/>
    <lineage>
        <taxon>Eukaryota</taxon>
        <taxon>Fungi</taxon>
        <taxon>Dikarya</taxon>
        <taxon>Basidiomycota</taxon>
        <taxon>Agaricomycotina</taxon>
        <taxon>Agaricomycetes</taxon>
        <taxon>Cantharellales</taxon>
        <taxon>Ceratobasidiaceae</taxon>
        <taxon>Rhizoctonia</taxon>
    </lineage>
</organism>
<accession>A0A0K6GFH8</accession>
<feature type="chain" id="PRO_5005503096" evidence="1">
    <location>
        <begin position="19"/>
        <end position="255"/>
    </location>
</feature>